<keyword evidence="1" id="KW-0472">Membrane</keyword>
<comment type="caution">
    <text evidence="2">The sequence shown here is derived from an EMBL/GenBank/DDBJ whole genome shotgun (WGS) entry which is preliminary data.</text>
</comment>
<keyword evidence="1" id="KW-1133">Transmembrane helix</keyword>
<name>A0ABP2E9C0_YERMW</name>
<gene>
    <name evidence="2" type="ORF">ymoll0001_9650</name>
</gene>
<organism evidence="2 3">
    <name type="scientific">Yersinia mollaretii (strain ATCC 43969 / DSM 18520 / CIP 103324 / CNY 7263 / WAIP 204)</name>
    <dbReference type="NCBI Taxonomy" id="349967"/>
    <lineage>
        <taxon>Bacteria</taxon>
        <taxon>Pseudomonadati</taxon>
        <taxon>Pseudomonadota</taxon>
        <taxon>Gammaproteobacteria</taxon>
        <taxon>Enterobacterales</taxon>
        <taxon>Yersiniaceae</taxon>
        <taxon>Yersinia</taxon>
    </lineage>
</organism>
<dbReference type="Proteomes" id="UP000003027">
    <property type="component" value="Unassembled WGS sequence"/>
</dbReference>
<evidence type="ECO:0000313" key="3">
    <source>
        <dbReference type="Proteomes" id="UP000003027"/>
    </source>
</evidence>
<evidence type="ECO:0000313" key="2">
    <source>
        <dbReference type="EMBL" id="EEQ09042.1"/>
    </source>
</evidence>
<accession>A0ABP2E9C0</accession>
<sequence length="57" mass="7012">MGCEETSLYFWSLYLWDIKILICEKTLFYYVITLSKKRMYRFLLDFKNELIVKTTSL</sequence>
<reference evidence="2" key="1">
    <citation type="submission" date="2008-12" db="EMBL/GenBank/DDBJ databases">
        <title>Annotation of the Yersinia mollaretii ATCC 43969 genome.</title>
        <authorList>
            <person name="Read T.D."/>
            <person name="Akmal A."/>
            <person name="Bishop-Lilly K."/>
            <person name="Chen P.E."/>
            <person name="Cook C."/>
            <person name="Kiley M.P."/>
            <person name="Lentz S."/>
            <person name="Mateczun A."/>
            <person name="Nagarajan N."/>
            <person name="Nolan N."/>
            <person name="Osborne B.I."/>
            <person name="Pop M."/>
            <person name="Sozhamannan S."/>
            <person name="Stewart A.C."/>
            <person name="Sulakvelidze A."/>
            <person name="Thomason B."/>
            <person name="Willner K."/>
            <person name="Zwick M.E."/>
        </authorList>
    </citation>
    <scope>NUCLEOTIDE SEQUENCE [LARGE SCALE GENOMIC DNA]</scope>
    <source>
        <strain evidence="2">ATCC 43969</strain>
    </source>
</reference>
<proteinExistence type="predicted"/>
<feature type="transmembrane region" description="Helical" evidence="1">
    <location>
        <begin position="13"/>
        <end position="32"/>
    </location>
</feature>
<keyword evidence="3" id="KW-1185">Reference proteome</keyword>
<evidence type="ECO:0000256" key="1">
    <source>
        <dbReference type="SAM" id="Phobius"/>
    </source>
</evidence>
<keyword evidence="1" id="KW-0812">Transmembrane</keyword>
<protein>
    <submittedName>
        <fullName evidence="2">Uncharacterized protein</fullName>
    </submittedName>
</protein>
<dbReference type="EMBL" id="AALD02000053">
    <property type="protein sequence ID" value="EEQ09042.1"/>
    <property type="molecule type" value="Genomic_DNA"/>
</dbReference>